<sequence>MSLIFTKDFFKDGSNDRFGVFETNDNLAWLGSFLMDDGGVGVLHLLKMSESLLKEIQENASSQEEIYQYRENFGVIINGDIVQIDSLLTDEIVSVISTKIFTEKLKECINFIKKNYTTEFEQAHGKIRYRKICILRTSFTLLVVILCSMYYIYCRYLDQQKVAYYCIDEQCISIVHLYKDYGINSPAYARIYAGKILFRFQVRAKNYAELLMEDDISISKKILGNKFIIYGSLPVIYGNVDNIEVKEATGYIDRASTDYIVSRNLKFRHLY</sequence>
<dbReference type="Proteomes" id="UP000008723">
    <property type="component" value="Chromosome"/>
</dbReference>
<dbReference type="EMBL" id="FN995097">
    <property type="protein sequence ID" value="CBN87011.1"/>
    <property type="molecule type" value="Genomic_DNA"/>
</dbReference>
<evidence type="ECO:0000313" key="2">
    <source>
        <dbReference type="EMBL" id="CBN87011.1"/>
    </source>
</evidence>
<feature type="transmembrane region" description="Helical" evidence="1">
    <location>
        <begin position="133"/>
        <end position="153"/>
    </location>
</feature>
<reference evidence="2 3" key="1">
    <citation type="journal article" date="2010" name="BMC Genomics">
        <title>Independent evolution of the core and accessory gene sets in the genus Neisseria: insights gained from the genome of Neisseria lactamica isolate 020-06.</title>
        <authorList>
            <person name="Bennett J.S."/>
            <person name="Bentley S.D."/>
            <person name="Vernikos G.S."/>
            <person name="Quail M.A."/>
            <person name="Cherevach I."/>
            <person name="White B."/>
            <person name="Parkhill J."/>
            <person name="Maiden M.C."/>
        </authorList>
    </citation>
    <scope>NUCLEOTIDE SEQUENCE [LARGE SCALE GENOMIC DNA]</scope>
    <source>
        <strain evidence="2 3">020-06</strain>
    </source>
</reference>
<dbReference type="eggNOG" id="ENOG503410M">
    <property type="taxonomic scope" value="Bacteria"/>
</dbReference>
<proteinExistence type="predicted"/>
<keyword evidence="1" id="KW-1133">Transmembrane helix</keyword>
<name>E4ZCD2_NEIL0</name>
<accession>E4ZCD2</accession>
<protein>
    <submittedName>
        <fullName evidence="2">Uncharacterized protein</fullName>
    </submittedName>
</protein>
<evidence type="ECO:0000313" key="3">
    <source>
        <dbReference type="Proteomes" id="UP000008723"/>
    </source>
</evidence>
<keyword evidence="1" id="KW-0472">Membrane</keyword>
<evidence type="ECO:0000256" key="1">
    <source>
        <dbReference type="SAM" id="Phobius"/>
    </source>
</evidence>
<dbReference type="HOGENOM" id="CLU_1026112_0_0_4"/>
<dbReference type="AlphaFoldDB" id="E4ZCD2"/>
<organism evidence="2 3">
    <name type="scientific">Neisseria lactamica (strain 020-06)</name>
    <dbReference type="NCBI Taxonomy" id="489653"/>
    <lineage>
        <taxon>Bacteria</taxon>
        <taxon>Pseudomonadati</taxon>
        <taxon>Pseudomonadota</taxon>
        <taxon>Betaproteobacteria</taxon>
        <taxon>Neisseriales</taxon>
        <taxon>Neisseriaceae</taxon>
        <taxon>Neisseria</taxon>
    </lineage>
</organism>
<gene>
    <name evidence="2" type="ordered locus">NLA_7760</name>
</gene>
<keyword evidence="1" id="KW-0812">Transmembrane</keyword>
<dbReference type="KEGG" id="nla:NLA_7760"/>